<proteinExistence type="inferred from homology"/>
<feature type="chain" id="PRO_5014206323" evidence="9">
    <location>
        <begin position="24"/>
        <end position="469"/>
    </location>
</feature>
<comment type="caution">
    <text evidence="10">The sequence shown here is derived from an EMBL/GenBank/DDBJ whole genome shotgun (WGS) entry which is preliminary data.</text>
</comment>
<dbReference type="GO" id="GO:0015562">
    <property type="term" value="F:efflux transmembrane transporter activity"/>
    <property type="evidence" value="ECO:0007669"/>
    <property type="project" value="InterPro"/>
</dbReference>
<dbReference type="InterPro" id="IPR003423">
    <property type="entry name" value="OMP_efflux"/>
</dbReference>
<dbReference type="InterPro" id="IPR010131">
    <property type="entry name" value="MdtP/NodT-like"/>
</dbReference>
<dbReference type="PANTHER" id="PTHR30203">
    <property type="entry name" value="OUTER MEMBRANE CATION EFFLUX PROTEIN"/>
    <property type="match status" value="1"/>
</dbReference>
<dbReference type="AlphaFoldDB" id="A0A2K4MLN9"/>
<evidence type="ECO:0000256" key="7">
    <source>
        <dbReference type="ARBA" id="ARBA00023139"/>
    </source>
</evidence>
<evidence type="ECO:0000256" key="2">
    <source>
        <dbReference type="ARBA" id="ARBA00007613"/>
    </source>
</evidence>
<evidence type="ECO:0000256" key="3">
    <source>
        <dbReference type="ARBA" id="ARBA00022452"/>
    </source>
</evidence>
<keyword evidence="11" id="KW-1185">Reference proteome</keyword>
<protein>
    <submittedName>
        <fullName evidence="10">RND transporter</fullName>
    </submittedName>
</protein>
<evidence type="ECO:0000256" key="1">
    <source>
        <dbReference type="ARBA" id="ARBA00004370"/>
    </source>
</evidence>
<dbReference type="SUPFAM" id="SSF56954">
    <property type="entry name" value="Outer membrane efflux proteins (OEP)"/>
    <property type="match status" value="1"/>
</dbReference>
<evidence type="ECO:0000256" key="9">
    <source>
        <dbReference type="RuleBase" id="RU362097"/>
    </source>
</evidence>
<evidence type="ECO:0000256" key="6">
    <source>
        <dbReference type="ARBA" id="ARBA00023136"/>
    </source>
</evidence>
<accession>A0A2K4MLN9</accession>
<dbReference type="Gene3D" id="2.20.200.10">
    <property type="entry name" value="Outer membrane efflux proteins (OEP)"/>
    <property type="match status" value="1"/>
</dbReference>
<dbReference type="PANTHER" id="PTHR30203:SF20">
    <property type="entry name" value="MULTIDRUG RESISTANCE OUTER MEMBRANE PROTEIN MDTP-RELATED"/>
    <property type="match status" value="1"/>
</dbReference>
<comment type="similarity">
    <text evidence="2 9">Belongs to the outer membrane factor (OMF) (TC 1.B.17) family.</text>
</comment>
<dbReference type="Gene3D" id="1.20.1600.10">
    <property type="entry name" value="Outer membrane efflux proteins (OEP)"/>
    <property type="match status" value="1"/>
</dbReference>
<dbReference type="Pfam" id="PF02321">
    <property type="entry name" value="OEP"/>
    <property type="match status" value="2"/>
</dbReference>
<evidence type="ECO:0000256" key="5">
    <source>
        <dbReference type="ARBA" id="ARBA00022729"/>
    </source>
</evidence>
<keyword evidence="6 9" id="KW-0472">Membrane</keyword>
<dbReference type="NCBIfam" id="TIGR01845">
    <property type="entry name" value="outer_NodT"/>
    <property type="match status" value="1"/>
</dbReference>
<keyword evidence="4 9" id="KW-0812">Transmembrane</keyword>
<dbReference type="Proteomes" id="UP000236416">
    <property type="component" value="Unassembled WGS sequence"/>
</dbReference>
<evidence type="ECO:0000256" key="8">
    <source>
        <dbReference type="ARBA" id="ARBA00023288"/>
    </source>
</evidence>
<keyword evidence="8 9" id="KW-0449">Lipoprotein</keyword>
<name>A0A2K4MLN9_9NEIS</name>
<dbReference type="PROSITE" id="PS51257">
    <property type="entry name" value="PROKAR_LIPOPROTEIN"/>
    <property type="match status" value="1"/>
</dbReference>
<keyword evidence="7 9" id="KW-0564">Palmitate</keyword>
<keyword evidence="3 9" id="KW-1134">Transmembrane beta strand</keyword>
<evidence type="ECO:0000313" key="11">
    <source>
        <dbReference type="Proteomes" id="UP000236416"/>
    </source>
</evidence>
<evidence type="ECO:0000256" key="4">
    <source>
        <dbReference type="ARBA" id="ARBA00022692"/>
    </source>
</evidence>
<sequence>MNKKSWPQTAGALLLSAVIGGCASFGPDVTPDQALSAEQLKLAAPGKQSVSADWWRQLNDPTLNRLVDATLQDAPSLKLAEARLRQARAAVGIVESKDGPQLDATANAVDLHYDPLQPLLKKDHLTAYTAALVGSWEFDFWGKNHAAVSAALGQQQAIAFEGQQTRLLLTQAVLAQYTQLQRNQAQAKLISQRLAIAESRRALTQARVNAGLLPGDNQRGNEVSIDRLQQQQSALNADIERNRHALAALTGQGPQAAAGLDAAPLALPPAPALDSLNADLLGRRPDIAAQRARVESMSQSVKEARAEFYPNVKLTAFAGQSSLELDQLWKSNSSLWGFMPAISLPIFHSGQLQSNLAKQQAGYDMAVQQYNQTVVDALRDAADSVSGWQSSQRQLQQAERALNSSRRASDAMAARLRAGLVNKLSLLDAQDSQLSQQSIYIDATAANRLAWASLNTALGGGFQTEPATR</sequence>
<evidence type="ECO:0000313" key="10">
    <source>
        <dbReference type="EMBL" id="POA97685.1"/>
    </source>
</evidence>
<organism evidence="10 11">
    <name type="scientific">Chromobacterium sinusclupearum</name>
    <dbReference type="NCBI Taxonomy" id="2077146"/>
    <lineage>
        <taxon>Bacteria</taxon>
        <taxon>Pseudomonadati</taxon>
        <taxon>Pseudomonadota</taxon>
        <taxon>Betaproteobacteria</taxon>
        <taxon>Neisseriales</taxon>
        <taxon>Chromobacteriaceae</taxon>
        <taxon>Chromobacterium</taxon>
    </lineage>
</organism>
<reference evidence="10 11" key="1">
    <citation type="submission" date="2018-01" db="EMBL/GenBank/DDBJ databases">
        <title>Genomic Sequence of Chromobacterium MWU13-2610 from wild cranberry bogs within the Cape Cod National Seashore.</title>
        <authorList>
            <person name="O'Hara-Hanley K."/>
            <person name="Soby S."/>
            <person name="Harrison A."/>
        </authorList>
    </citation>
    <scope>NUCLEOTIDE SEQUENCE [LARGE SCALE GENOMIC DNA]</scope>
    <source>
        <strain evidence="10 11">MWU13-2610</strain>
    </source>
</reference>
<comment type="subcellular location">
    <subcellularLocation>
        <location evidence="9">Cell membrane</location>
        <topology evidence="9">Lipid-anchor</topology>
    </subcellularLocation>
    <subcellularLocation>
        <location evidence="1">Membrane</location>
    </subcellularLocation>
</comment>
<dbReference type="GO" id="GO:0005886">
    <property type="term" value="C:plasma membrane"/>
    <property type="evidence" value="ECO:0007669"/>
    <property type="project" value="UniProtKB-SubCell"/>
</dbReference>
<gene>
    <name evidence="10" type="ORF">C2134_16525</name>
</gene>
<dbReference type="RefSeq" id="WP_103321427.1">
    <property type="nucleotide sequence ID" value="NZ_PPTF01000073.1"/>
</dbReference>
<dbReference type="EMBL" id="PPTF01000073">
    <property type="protein sequence ID" value="POA97685.1"/>
    <property type="molecule type" value="Genomic_DNA"/>
</dbReference>
<feature type="signal peptide" evidence="9">
    <location>
        <begin position="1"/>
        <end position="23"/>
    </location>
</feature>
<keyword evidence="5 9" id="KW-0732">Signal</keyword>